<keyword evidence="2" id="KW-1185">Reference proteome</keyword>
<sequence length="205" mass="22820">MTQFIQPQQLVDASAGTIYVLFGPDASTTLRHDDIARVPSSAVVVNSGAMQELLDAARHLHIVVHASTPLFDDLRRFDIARHRALRTLKAIVVYDTADSPCIVRVWRSILAMFRSMPDTAALEDLTLTSPVPLASLRSGWSRSILVAGLRQPLYSIDHLLVRAVDRTVLDHITLVPPPGETFISVDWARARSFFPALYDYGMLHH</sequence>
<protein>
    <submittedName>
        <fullName evidence="1">Uncharacterized protein</fullName>
    </submittedName>
</protein>
<proteinExistence type="predicted"/>
<evidence type="ECO:0000313" key="1">
    <source>
        <dbReference type="EMBL" id="GJE90387.1"/>
    </source>
</evidence>
<dbReference type="AlphaFoldDB" id="A0A9P3LDX4"/>
<dbReference type="EMBL" id="BPQB01000016">
    <property type="protein sequence ID" value="GJE90387.1"/>
    <property type="molecule type" value="Genomic_DNA"/>
</dbReference>
<dbReference type="Proteomes" id="UP000703269">
    <property type="component" value="Unassembled WGS sequence"/>
</dbReference>
<evidence type="ECO:0000313" key="2">
    <source>
        <dbReference type="Proteomes" id="UP000703269"/>
    </source>
</evidence>
<reference evidence="1 2" key="1">
    <citation type="submission" date="2021-08" db="EMBL/GenBank/DDBJ databases">
        <title>Draft Genome Sequence of Phanerochaete sordida strain YK-624.</title>
        <authorList>
            <person name="Mori T."/>
            <person name="Dohra H."/>
            <person name="Suzuki T."/>
            <person name="Kawagishi H."/>
            <person name="Hirai H."/>
        </authorList>
    </citation>
    <scope>NUCLEOTIDE SEQUENCE [LARGE SCALE GENOMIC DNA]</scope>
    <source>
        <strain evidence="1 2">YK-624</strain>
    </source>
</reference>
<comment type="caution">
    <text evidence="1">The sequence shown here is derived from an EMBL/GenBank/DDBJ whole genome shotgun (WGS) entry which is preliminary data.</text>
</comment>
<name>A0A9P3LDX4_9APHY</name>
<gene>
    <name evidence="1" type="ORF">PsYK624_065180</name>
</gene>
<organism evidence="1 2">
    <name type="scientific">Phanerochaete sordida</name>
    <dbReference type="NCBI Taxonomy" id="48140"/>
    <lineage>
        <taxon>Eukaryota</taxon>
        <taxon>Fungi</taxon>
        <taxon>Dikarya</taxon>
        <taxon>Basidiomycota</taxon>
        <taxon>Agaricomycotina</taxon>
        <taxon>Agaricomycetes</taxon>
        <taxon>Polyporales</taxon>
        <taxon>Phanerochaetaceae</taxon>
        <taxon>Phanerochaete</taxon>
    </lineage>
</organism>
<accession>A0A9P3LDX4</accession>